<dbReference type="EMBL" id="BAABAS010000015">
    <property type="protein sequence ID" value="GAA4236010.1"/>
    <property type="molecule type" value="Genomic_DNA"/>
</dbReference>
<comment type="caution">
    <text evidence="3">The sequence shown here is derived from an EMBL/GenBank/DDBJ whole genome shotgun (WGS) entry which is preliminary data.</text>
</comment>
<sequence length="206" mass="22421">MRIPERACALDRGWMLVLNYETGRTSLLAPAAANRWRGASTVLPVPRVPWEPSWSTHEVPLGWEAPRRTSGRALVTGGLGVLTMLIVARAGARHKRMRRMVSLVRLASAVTRREASAVHAEEAVAAVQHFGFLPGRMACLESSVATVVALALEGRAVTWHHGVRCDPIVLHAWISVGGVPVAEPPSTLRCTPLLTIASKRTRKTHE</sequence>
<evidence type="ECO:0000256" key="1">
    <source>
        <dbReference type="SAM" id="Phobius"/>
    </source>
</evidence>
<keyword evidence="1" id="KW-1133">Transmembrane helix</keyword>
<accession>A0ABP8C9C0</accession>
<proteinExistence type="predicted"/>
<name>A0ABP8C9C0_9ACTN</name>
<dbReference type="Pfam" id="PF13471">
    <property type="entry name" value="Transglut_core3"/>
    <property type="match status" value="1"/>
</dbReference>
<protein>
    <recommendedName>
        <fullName evidence="2">Microcin J25-processing protein McjB C-terminal domain-containing protein</fullName>
    </recommendedName>
</protein>
<reference evidence="4" key="1">
    <citation type="journal article" date="2019" name="Int. J. Syst. Evol. Microbiol.">
        <title>The Global Catalogue of Microorganisms (GCM) 10K type strain sequencing project: providing services to taxonomists for standard genome sequencing and annotation.</title>
        <authorList>
            <consortium name="The Broad Institute Genomics Platform"/>
            <consortium name="The Broad Institute Genome Sequencing Center for Infectious Disease"/>
            <person name="Wu L."/>
            <person name="Ma J."/>
        </authorList>
    </citation>
    <scope>NUCLEOTIDE SEQUENCE [LARGE SCALE GENOMIC DNA]</scope>
    <source>
        <strain evidence="4">JCM 17440</strain>
    </source>
</reference>
<gene>
    <name evidence="3" type="ORF">GCM10022254_44590</name>
</gene>
<dbReference type="NCBIfam" id="NF033537">
    <property type="entry name" value="lasso_biosyn_B2"/>
    <property type="match status" value="1"/>
</dbReference>
<feature type="transmembrane region" description="Helical" evidence="1">
    <location>
        <begin position="73"/>
        <end position="92"/>
    </location>
</feature>
<keyword evidence="1" id="KW-0472">Membrane</keyword>
<evidence type="ECO:0000313" key="3">
    <source>
        <dbReference type="EMBL" id="GAA4236010.1"/>
    </source>
</evidence>
<keyword evidence="4" id="KW-1185">Reference proteome</keyword>
<feature type="domain" description="Microcin J25-processing protein McjB C-terminal" evidence="2">
    <location>
        <begin position="85"/>
        <end position="194"/>
    </location>
</feature>
<evidence type="ECO:0000259" key="2">
    <source>
        <dbReference type="Pfam" id="PF13471"/>
    </source>
</evidence>
<dbReference type="InterPro" id="IPR053521">
    <property type="entry name" value="McjB-like"/>
</dbReference>
<dbReference type="Proteomes" id="UP001501710">
    <property type="component" value="Unassembled WGS sequence"/>
</dbReference>
<organism evidence="3 4">
    <name type="scientific">Actinomadura meridiana</name>
    <dbReference type="NCBI Taxonomy" id="559626"/>
    <lineage>
        <taxon>Bacteria</taxon>
        <taxon>Bacillati</taxon>
        <taxon>Actinomycetota</taxon>
        <taxon>Actinomycetes</taxon>
        <taxon>Streptosporangiales</taxon>
        <taxon>Thermomonosporaceae</taxon>
        <taxon>Actinomadura</taxon>
    </lineage>
</organism>
<dbReference type="InterPro" id="IPR032708">
    <property type="entry name" value="McjB_C"/>
</dbReference>
<evidence type="ECO:0000313" key="4">
    <source>
        <dbReference type="Proteomes" id="UP001501710"/>
    </source>
</evidence>
<keyword evidence="1" id="KW-0812">Transmembrane</keyword>